<evidence type="ECO:0000313" key="6">
    <source>
        <dbReference type="Proteomes" id="UP000030752"/>
    </source>
</evidence>
<dbReference type="PANTHER" id="PTHR30024">
    <property type="entry name" value="ALIPHATIC SULFONATES-BINDING PROTEIN-RELATED"/>
    <property type="match status" value="1"/>
</dbReference>
<dbReference type="eggNOG" id="ENOG502QRHZ">
    <property type="taxonomic scope" value="Eukaryota"/>
</dbReference>
<proteinExistence type="inferred from homology"/>
<name>W2S9J2_CYPE1</name>
<evidence type="ECO:0000256" key="3">
    <source>
        <dbReference type="ARBA" id="ARBA00022729"/>
    </source>
</evidence>
<dbReference type="HOGENOM" id="CLU_061316_1_0_1"/>
<feature type="domain" description="Ca3427-like PBP 2" evidence="4">
    <location>
        <begin position="92"/>
        <end position="197"/>
    </location>
</feature>
<dbReference type="Proteomes" id="UP000030752">
    <property type="component" value="Unassembled WGS sequence"/>
</dbReference>
<dbReference type="STRING" id="1220924.W2S9J2"/>
<dbReference type="PANTHER" id="PTHR30024:SF47">
    <property type="entry name" value="TAURINE-BINDING PERIPLASMIC PROTEIN"/>
    <property type="match status" value="1"/>
</dbReference>
<dbReference type="Pfam" id="PF22384">
    <property type="entry name" value="PBP2_Ca3427_like"/>
    <property type="match status" value="1"/>
</dbReference>
<evidence type="ECO:0000313" key="5">
    <source>
        <dbReference type="EMBL" id="ETN44708.1"/>
    </source>
</evidence>
<gene>
    <name evidence="5" type="ORF">HMPREF1541_10378</name>
</gene>
<dbReference type="AlphaFoldDB" id="W2S9J2"/>
<evidence type="ECO:0000259" key="4">
    <source>
        <dbReference type="Pfam" id="PF22384"/>
    </source>
</evidence>
<comment type="subcellular location">
    <subcellularLocation>
        <location evidence="1">Periplasm</location>
    </subcellularLocation>
</comment>
<evidence type="ECO:0000256" key="2">
    <source>
        <dbReference type="ARBA" id="ARBA00010742"/>
    </source>
</evidence>
<dbReference type="EMBL" id="KB822714">
    <property type="protein sequence ID" value="ETN44708.1"/>
    <property type="molecule type" value="Genomic_DNA"/>
</dbReference>
<accession>W2S9J2</accession>
<dbReference type="OrthoDB" id="1363at2759"/>
<evidence type="ECO:0000256" key="1">
    <source>
        <dbReference type="ARBA" id="ARBA00004418"/>
    </source>
</evidence>
<dbReference type="InterPro" id="IPR054364">
    <property type="entry name" value="Ca3427-like_PBP2"/>
</dbReference>
<dbReference type="InParanoid" id="W2S9J2"/>
<keyword evidence="6" id="KW-1185">Reference proteome</keyword>
<reference evidence="5 6" key="1">
    <citation type="submission" date="2013-03" db="EMBL/GenBank/DDBJ databases">
        <title>The Genome Sequence of Phialophora europaea CBS 101466.</title>
        <authorList>
            <consortium name="The Broad Institute Genomics Platform"/>
            <person name="Cuomo C."/>
            <person name="de Hoog S."/>
            <person name="Gorbushina A."/>
            <person name="Walker B."/>
            <person name="Young S.K."/>
            <person name="Zeng Q."/>
            <person name="Gargeya S."/>
            <person name="Fitzgerald M."/>
            <person name="Haas B."/>
            <person name="Abouelleil A."/>
            <person name="Allen A.W."/>
            <person name="Alvarado L."/>
            <person name="Arachchi H.M."/>
            <person name="Berlin A.M."/>
            <person name="Chapman S.B."/>
            <person name="Gainer-Dewar J."/>
            <person name="Goldberg J."/>
            <person name="Griggs A."/>
            <person name="Gujja S."/>
            <person name="Hansen M."/>
            <person name="Howarth C."/>
            <person name="Imamovic A."/>
            <person name="Ireland A."/>
            <person name="Larimer J."/>
            <person name="McCowan C."/>
            <person name="Murphy C."/>
            <person name="Pearson M."/>
            <person name="Poon T.W."/>
            <person name="Priest M."/>
            <person name="Roberts A."/>
            <person name="Saif S."/>
            <person name="Shea T."/>
            <person name="Sisk P."/>
            <person name="Sykes S."/>
            <person name="Wortman J."/>
            <person name="Nusbaum C."/>
            <person name="Birren B."/>
        </authorList>
    </citation>
    <scope>NUCLEOTIDE SEQUENCE [LARGE SCALE GENOMIC DNA]</scope>
    <source>
        <strain evidence="5 6">CBS 101466</strain>
    </source>
</reference>
<dbReference type="RefSeq" id="XP_008713271.1">
    <property type="nucleotide sequence ID" value="XM_008715049.1"/>
</dbReference>
<dbReference type="GeneID" id="19977717"/>
<organism evidence="5 6">
    <name type="scientific">Cyphellophora europaea (strain CBS 101466)</name>
    <name type="common">Phialophora europaea</name>
    <dbReference type="NCBI Taxonomy" id="1220924"/>
    <lineage>
        <taxon>Eukaryota</taxon>
        <taxon>Fungi</taxon>
        <taxon>Dikarya</taxon>
        <taxon>Ascomycota</taxon>
        <taxon>Pezizomycotina</taxon>
        <taxon>Eurotiomycetes</taxon>
        <taxon>Chaetothyriomycetidae</taxon>
        <taxon>Chaetothyriales</taxon>
        <taxon>Cyphellophoraceae</taxon>
        <taxon>Cyphellophora</taxon>
    </lineage>
</organism>
<dbReference type="SUPFAM" id="SSF53850">
    <property type="entry name" value="Periplasmic binding protein-like II"/>
    <property type="match status" value="1"/>
</dbReference>
<dbReference type="Gene3D" id="3.40.190.10">
    <property type="entry name" value="Periplasmic binding protein-like II"/>
    <property type="match status" value="2"/>
</dbReference>
<protein>
    <recommendedName>
        <fullName evidence="4">Ca3427-like PBP 2 domain-containing protein</fullName>
    </recommendedName>
</protein>
<sequence length="313" mass="34858">MASANPVRIGYVPEHYLLPLHLANRNSLFPFPVELTPCPSGTGQMISLLREDKIDLAIGLTEGWVAGLLTPEGKQQRGYSIVGSWVENPLRWSIVTGKGREELSSVKDLLEGGVAKGKVKVGVSRMGSGSHVMAFVLAQREGWDTEKEVEFEVLGPFKELRDGVNEGKADFFMWEHFTTKGYWDQGVKKELKWLGEIYTPWPSWCVTASEKRFPQPEGDETLKGFFEAVDQGKKLFLEKQDECVQLLGTRELGCYYGEEDAREWLKGAKFFEKTRGIDATMVDDVVRVLKGAGVLGHDVQRIDGDGTAGVKKA</sequence>
<keyword evidence="3" id="KW-0732">Signal</keyword>
<comment type="similarity">
    <text evidence="2">Belongs to the bacterial solute-binding protein SsuA/TauA family.</text>
</comment>
<dbReference type="GO" id="GO:0042597">
    <property type="term" value="C:periplasmic space"/>
    <property type="evidence" value="ECO:0007669"/>
    <property type="project" value="UniProtKB-SubCell"/>
</dbReference>
<dbReference type="VEuPathDB" id="FungiDB:HMPREF1541_10378"/>